<organism evidence="1">
    <name type="scientific">Siphoviridae sp. ctK0l2</name>
    <dbReference type="NCBI Taxonomy" id="2826243"/>
    <lineage>
        <taxon>Viruses</taxon>
        <taxon>Duplodnaviria</taxon>
        <taxon>Heunggongvirae</taxon>
        <taxon>Uroviricota</taxon>
        <taxon>Caudoviricetes</taxon>
    </lineage>
</organism>
<protein>
    <submittedName>
        <fullName evidence="1">Uncharacterized protein</fullName>
    </submittedName>
</protein>
<proteinExistence type="predicted"/>
<reference evidence="1" key="1">
    <citation type="journal article" date="2021" name="Proc. Natl. Acad. Sci. U.S.A.">
        <title>A Catalog of Tens of Thousands of Viruses from Human Metagenomes Reveals Hidden Associations with Chronic Diseases.</title>
        <authorList>
            <person name="Tisza M.J."/>
            <person name="Buck C.B."/>
        </authorList>
    </citation>
    <scope>NUCLEOTIDE SEQUENCE</scope>
    <source>
        <strain evidence="1">CtK0l2</strain>
    </source>
</reference>
<dbReference type="EMBL" id="BK015181">
    <property type="protein sequence ID" value="DAD94769.1"/>
    <property type="molecule type" value="Genomic_DNA"/>
</dbReference>
<accession>A0A8S5NJA5</accession>
<name>A0A8S5NJA5_9CAUD</name>
<evidence type="ECO:0000313" key="1">
    <source>
        <dbReference type="EMBL" id="DAD94769.1"/>
    </source>
</evidence>
<sequence>MADNKELQIELVKVTEELKKHCQCFDCNDGADIQEYVGKFLRVLAQMFCWVDKTCATILKTAREEIIELGNYEICECKAIFEFKPYYFKGFDPSTVKLFLHKRQGLSREVIELDRTKWSWDSIDETILIDMTEQINPCCQCDTSCQCETTYKLVARYEAGYTAETLPLCVYEAMCHFLQVFIAYQNNCGSLDDCSKMDRLAVGSVLKSKSVDYLIRTWDVDTASLEYIYTKLINRWALQSLSMLSLCQYENTSVFIAVGKARKHESKVSRGVHKRG</sequence>